<dbReference type="GO" id="GO:0005886">
    <property type="term" value="C:plasma membrane"/>
    <property type="evidence" value="ECO:0007669"/>
    <property type="project" value="UniProtKB-SubCell"/>
</dbReference>
<feature type="transmembrane region" description="Helical" evidence="7">
    <location>
        <begin position="20"/>
        <end position="39"/>
    </location>
</feature>
<evidence type="ECO:0000256" key="7">
    <source>
        <dbReference type="RuleBase" id="RU362042"/>
    </source>
</evidence>
<feature type="domain" description="Peptidase S26" evidence="8">
    <location>
        <begin position="18"/>
        <end position="176"/>
    </location>
</feature>
<evidence type="ECO:0000256" key="1">
    <source>
        <dbReference type="ARBA" id="ARBA00000677"/>
    </source>
</evidence>
<name>A0A930DAK5_9FIRM</name>
<evidence type="ECO:0000256" key="2">
    <source>
        <dbReference type="ARBA" id="ARBA00004401"/>
    </source>
</evidence>
<keyword evidence="7" id="KW-0472">Membrane</keyword>
<feature type="active site" evidence="6">
    <location>
        <position position="48"/>
    </location>
</feature>
<dbReference type="NCBIfam" id="TIGR02227">
    <property type="entry name" value="sigpep_I_bact"/>
    <property type="match status" value="1"/>
</dbReference>
<keyword evidence="7" id="KW-1133">Transmembrane helix</keyword>
<evidence type="ECO:0000313" key="10">
    <source>
        <dbReference type="Proteomes" id="UP000018466"/>
    </source>
</evidence>
<organism evidence="9 10">
    <name type="scientific">Stomatobaculum longum</name>
    <dbReference type="NCBI Taxonomy" id="796942"/>
    <lineage>
        <taxon>Bacteria</taxon>
        <taxon>Bacillati</taxon>
        <taxon>Bacillota</taxon>
        <taxon>Clostridia</taxon>
        <taxon>Lachnospirales</taxon>
        <taxon>Lachnospiraceae</taxon>
        <taxon>Stomatobaculum</taxon>
    </lineage>
</organism>
<evidence type="ECO:0000256" key="3">
    <source>
        <dbReference type="ARBA" id="ARBA00009370"/>
    </source>
</evidence>
<dbReference type="Proteomes" id="UP000018466">
    <property type="component" value="Unassembled WGS sequence"/>
</dbReference>
<dbReference type="GeneID" id="86941049"/>
<dbReference type="RefSeq" id="WP_009533125.1">
    <property type="nucleotide sequence ID" value="NZ_CAUQEI010000017.1"/>
</dbReference>
<dbReference type="GO" id="GO:0004252">
    <property type="term" value="F:serine-type endopeptidase activity"/>
    <property type="evidence" value="ECO:0007669"/>
    <property type="project" value="InterPro"/>
</dbReference>
<reference evidence="9 10" key="1">
    <citation type="submission" date="2011-10" db="EMBL/GenBank/DDBJ databases">
        <title>The Genome Sequence of Lachnospiraceae bacterium ACC2.</title>
        <authorList>
            <consortium name="The Broad Institute Genome Sequencing Platform"/>
            <person name="Earl A."/>
            <person name="Ward D."/>
            <person name="Feldgarden M."/>
            <person name="Gevers D."/>
            <person name="Sizova M."/>
            <person name="Hazen A."/>
            <person name="Epstein S."/>
            <person name="Young S.K."/>
            <person name="Zeng Q."/>
            <person name="Gargeya S."/>
            <person name="Fitzgerald M."/>
            <person name="Haas B."/>
            <person name="Abouelleil A."/>
            <person name="Alvarado L."/>
            <person name="Arachchi H.M."/>
            <person name="Berlin A."/>
            <person name="Brown A."/>
            <person name="Chapman S.B."/>
            <person name="Chen Z."/>
            <person name="Dunbar C."/>
            <person name="Freedman E."/>
            <person name="Gearin G."/>
            <person name="Goldberg J."/>
            <person name="Griggs A."/>
            <person name="Gujja S."/>
            <person name="Heiman D."/>
            <person name="Howarth C."/>
            <person name="Larson L."/>
            <person name="Lui A."/>
            <person name="MacDonald P.J.P."/>
            <person name="Montmayeur A."/>
            <person name="Murphy C."/>
            <person name="Neiman D."/>
            <person name="Pearson M."/>
            <person name="Priest M."/>
            <person name="Roberts A."/>
            <person name="Saif S."/>
            <person name="Shea T."/>
            <person name="Shenoy N."/>
            <person name="Sisk P."/>
            <person name="Stolte C."/>
            <person name="Sykes S."/>
            <person name="Wortman J."/>
            <person name="Nusbaum C."/>
            <person name="Birren B."/>
        </authorList>
    </citation>
    <scope>NUCLEOTIDE SEQUENCE [LARGE SCALE GENOMIC DNA]</scope>
    <source>
        <strain evidence="9 10">ACC2</strain>
    </source>
</reference>
<comment type="caution">
    <text evidence="9">The sequence shown here is derived from an EMBL/GenBank/DDBJ whole genome shotgun (WGS) entry which is preliminary data.</text>
</comment>
<dbReference type="InterPro" id="IPR019533">
    <property type="entry name" value="Peptidase_S26"/>
</dbReference>
<dbReference type="InterPro" id="IPR019757">
    <property type="entry name" value="Pept_S26A_signal_pept_1_Lys-AS"/>
</dbReference>
<dbReference type="OrthoDB" id="9802919at2"/>
<keyword evidence="7" id="KW-0812">Transmembrane</keyword>
<dbReference type="InterPro" id="IPR036286">
    <property type="entry name" value="LexA/Signal_pep-like_sf"/>
</dbReference>
<evidence type="ECO:0000259" key="8">
    <source>
        <dbReference type="Pfam" id="PF10502"/>
    </source>
</evidence>
<comment type="similarity">
    <text evidence="3 7">Belongs to the peptidase S26 family.</text>
</comment>
<dbReference type="CDD" id="cd06530">
    <property type="entry name" value="S26_SPase_I"/>
    <property type="match status" value="1"/>
</dbReference>
<dbReference type="GO" id="GO:0006465">
    <property type="term" value="P:signal peptide processing"/>
    <property type="evidence" value="ECO:0007669"/>
    <property type="project" value="InterPro"/>
</dbReference>
<accession>A0A930DAK5</accession>
<evidence type="ECO:0000256" key="6">
    <source>
        <dbReference type="PIRSR" id="PIRSR600223-1"/>
    </source>
</evidence>
<dbReference type="PROSITE" id="PS00760">
    <property type="entry name" value="SPASE_I_2"/>
    <property type="match status" value="1"/>
</dbReference>
<feature type="active site" evidence="6">
    <location>
        <position position="91"/>
    </location>
</feature>
<evidence type="ECO:0000256" key="5">
    <source>
        <dbReference type="ARBA" id="ARBA00022801"/>
    </source>
</evidence>
<dbReference type="SUPFAM" id="SSF51306">
    <property type="entry name" value="LexA/Signal peptidase"/>
    <property type="match status" value="1"/>
</dbReference>
<evidence type="ECO:0000256" key="4">
    <source>
        <dbReference type="ARBA" id="ARBA00013208"/>
    </source>
</evidence>
<gene>
    <name evidence="9" type="ORF">HMPREF9623_01292</name>
</gene>
<keyword evidence="5 7" id="KW-0378">Hydrolase</keyword>
<dbReference type="PANTHER" id="PTHR43390:SF1">
    <property type="entry name" value="CHLOROPLAST PROCESSING PEPTIDASE"/>
    <property type="match status" value="1"/>
</dbReference>
<comment type="catalytic activity">
    <reaction evidence="1 7">
        <text>Cleavage of hydrophobic, N-terminal signal or leader sequences from secreted and periplasmic proteins.</text>
        <dbReference type="EC" id="3.4.21.89"/>
    </reaction>
</comment>
<dbReference type="GO" id="GO:0009003">
    <property type="term" value="F:signal peptidase activity"/>
    <property type="evidence" value="ECO:0007669"/>
    <property type="project" value="UniProtKB-EC"/>
</dbReference>
<comment type="subcellular location">
    <subcellularLocation>
        <location evidence="2">Cell membrane</location>
        <topology evidence="2">Single-pass type II membrane protein</topology>
    </subcellularLocation>
    <subcellularLocation>
        <location evidence="7">Membrane</location>
        <topology evidence="7">Single-pass type II membrane protein</topology>
    </subcellularLocation>
</comment>
<dbReference type="Gene3D" id="2.10.109.10">
    <property type="entry name" value="Umud Fragment, subunit A"/>
    <property type="match status" value="1"/>
</dbReference>
<keyword evidence="7" id="KW-0645">Protease</keyword>
<proteinExistence type="inferred from homology"/>
<dbReference type="InterPro" id="IPR000223">
    <property type="entry name" value="Pept_S26A_signal_pept_1"/>
</dbReference>
<dbReference type="EC" id="3.4.21.89" evidence="4 7"/>
<dbReference type="Pfam" id="PF10502">
    <property type="entry name" value="Peptidase_S26"/>
    <property type="match status" value="1"/>
</dbReference>
<dbReference type="EMBL" id="AGEL01000007">
    <property type="protein sequence ID" value="EHO16593.1"/>
    <property type="molecule type" value="Genomic_DNA"/>
</dbReference>
<sequence>MTKPDKTNKGSSALRELLSWIQIIVIAAVVAFVLNNFLIANSRVPTGSMENTIMTGDRVIGSRLSYRFGEPKRGDVIIFHWPDDEKMLFVKRIIGMPGDKVTIRDGHVYLNDSETPLEEPYIKEPMVVEPEKTFQVPEGAYFCMGDNRNESMDARYWKNSYVYKNKILAKVLFRYWPGIKGIH</sequence>
<protein>
    <recommendedName>
        <fullName evidence="4 7">Signal peptidase I</fullName>
        <ecNumber evidence="4 7">3.4.21.89</ecNumber>
    </recommendedName>
</protein>
<dbReference type="PANTHER" id="PTHR43390">
    <property type="entry name" value="SIGNAL PEPTIDASE I"/>
    <property type="match status" value="1"/>
</dbReference>
<keyword evidence="10" id="KW-1185">Reference proteome</keyword>
<dbReference type="AlphaFoldDB" id="A0A930DAK5"/>
<dbReference type="PRINTS" id="PR00727">
    <property type="entry name" value="LEADERPTASE"/>
</dbReference>
<evidence type="ECO:0000313" key="9">
    <source>
        <dbReference type="EMBL" id="EHO16593.1"/>
    </source>
</evidence>